<evidence type="ECO:0000256" key="6">
    <source>
        <dbReference type="SAM" id="Phobius"/>
    </source>
</evidence>
<evidence type="ECO:0000256" key="4">
    <source>
        <dbReference type="ARBA" id="ARBA00023136"/>
    </source>
</evidence>
<dbReference type="InterPro" id="IPR020846">
    <property type="entry name" value="MFS_dom"/>
</dbReference>
<feature type="transmembrane region" description="Helical" evidence="6">
    <location>
        <begin position="365"/>
        <end position="388"/>
    </location>
</feature>
<dbReference type="InterPro" id="IPR005829">
    <property type="entry name" value="Sugar_transporter_CS"/>
</dbReference>
<dbReference type="AlphaFoldDB" id="A0A9X2K9U7"/>
<feature type="transmembrane region" description="Helical" evidence="6">
    <location>
        <begin position="38"/>
        <end position="58"/>
    </location>
</feature>
<proteinExistence type="predicted"/>
<keyword evidence="9" id="KW-1185">Reference proteome</keyword>
<dbReference type="Gene3D" id="1.20.1250.20">
    <property type="entry name" value="MFS general substrate transporter like domains"/>
    <property type="match status" value="1"/>
</dbReference>
<feature type="transmembrane region" description="Helical" evidence="6">
    <location>
        <begin position="274"/>
        <end position="296"/>
    </location>
</feature>
<evidence type="ECO:0000256" key="1">
    <source>
        <dbReference type="ARBA" id="ARBA00004651"/>
    </source>
</evidence>
<dbReference type="PROSITE" id="PS00217">
    <property type="entry name" value="SUGAR_TRANSPORT_2"/>
    <property type="match status" value="1"/>
</dbReference>
<gene>
    <name evidence="8" type="ORF">BJ978_000299</name>
</gene>
<evidence type="ECO:0000256" key="3">
    <source>
        <dbReference type="ARBA" id="ARBA00022989"/>
    </source>
</evidence>
<keyword evidence="2 6" id="KW-0812">Transmembrane</keyword>
<dbReference type="Proteomes" id="UP001139722">
    <property type="component" value="Unassembled WGS sequence"/>
</dbReference>
<feature type="region of interest" description="Disordered" evidence="5">
    <location>
        <begin position="1"/>
        <end position="21"/>
    </location>
</feature>
<dbReference type="PANTHER" id="PTHR23508:SF10">
    <property type="entry name" value="CARBOXYLIC ACID TRANSPORTER PROTEIN HOMOLOG"/>
    <property type="match status" value="1"/>
</dbReference>
<feature type="transmembrane region" description="Helical" evidence="6">
    <location>
        <begin position="121"/>
        <end position="143"/>
    </location>
</feature>
<comment type="subcellular location">
    <subcellularLocation>
        <location evidence="1">Cell membrane</location>
        <topology evidence="1">Multi-pass membrane protein</topology>
    </subcellularLocation>
</comment>
<feature type="transmembrane region" description="Helical" evidence="6">
    <location>
        <begin position="237"/>
        <end position="262"/>
    </location>
</feature>
<feature type="transmembrane region" description="Helical" evidence="6">
    <location>
        <begin position="394"/>
        <end position="413"/>
    </location>
</feature>
<organism evidence="8 9">
    <name type="scientific">Agromyces terreus</name>
    <dbReference type="NCBI Taxonomy" id="424795"/>
    <lineage>
        <taxon>Bacteria</taxon>
        <taxon>Bacillati</taxon>
        <taxon>Actinomycetota</taxon>
        <taxon>Actinomycetes</taxon>
        <taxon>Micrococcales</taxon>
        <taxon>Microbacteriaceae</taxon>
        <taxon>Agromyces</taxon>
    </lineage>
</organism>
<evidence type="ECO:0000256" key="2">
    <source>
        <dbReference type="ARBA" id="ARBA00022692"/>
    </source>
</evidence>
<feature type="transmembrane region" description="Helical" evidence="6">
    <location>
        <begin position="328"/>
        <end position="344"/>
    </location>
</feature>
<feature type="transmembrane region" description="Helical" evidence="6">
    <location>
        <begin position="303"/>
        <end position="322"/>
    </location>
</feature>
<feature type="transmembrane region" description="Helical" evidence="6">
    <location>
        <begin position="183"/>
        <end position="202"/>
    </location>
</feature>
<feature type="transmembrane region" description="Helical" evidence="6">
    <location>
        <begin position="64"/>
        <end position="85"/>
    </location>
</feature>
<protein>
    <submittedName>
        <fullName evidence="8">Inositol transporter-like SP family MFS transporter</fullName>
    </submittedName>
</protein>
<dbReference type="SUPFAM" id="SSF103473">
    <property type="entry name" value="MFS general substrate transporter"/>
    <property type="match status" value="1"/>
</dbReference>
<evidence type="ECO:0000313" key="9">
    <source>
        <dbReference type="Proteomes" id="UP001139722"/>
    </source>
</evidence>
<dbReference type="GO" id="GO:0046943">
    <property type="term" value="F:carboxylic acid transmembrane transporter activity"/>
    <property type="evidence" value="ECO:0007669"/>
    <property type="project" value="TreeGrafter"/>
</dbReference>
<dbReference type="InterPro" id="IPR036259">
    <property type="entry name" value="MFS_trans_sf"/>
</dbReference>
<feature type="domain" description="Major facilitator superfamily (MFS) profile" evidence="7">
    <location>
        <begin position="26"/>
        <end position="419"/>
    </location>
</feature>
<sequence>MTTVHTASGAPGGTPAAGSTRPERVDWKRVILACMADYLDAGAIVAASAGLVFWTAAFGFSPTVLGLLAALGVNAGSYAVGALVGGYLGDKVGRKRVYQYDLLLYVLGALLVAFAPEGWVIFVGLIILGLAVGADVPTSWALIGEIAPAKKRGSLMGMTSIFWSLGPVVVLLLALALADLGLLGIRIVFAHLALVALITWILRRKLKESEMWVAARAKSQMSAAQLRMLFKNYGGRLFFVFLVHSLGAIALGTFGFFLPFILSTVGAQGQAASVGFNALYFGLTGIGVAVLFMPMVDRVNRRWLYGIAGLFTALALLMMIFLPLDNPWVVLTFVVVFALSASCGQEQLYRVWCQELFPTMVRSTAQGVIIFGQKVALAVWSLFVPLIIAVSFDAFAWVLFAAVASSVLIGVIWMPKRPDSLEEVGESEPVAVAA</sequence>
<feature type="transmembrane region" description="Helical" evidence="6">
    <location>
        <begin position="97"/>
        <end position="115"/>
    </location>
</feature>
<reference evidence="8" key="1">
    <citation type="submission" date="2022-06" db="EMBL/GenBank/DDBJ databases">
        <title>Sequencing the genomes of 1000 actinobacteria strains.</title>
        <authorList>
            <person name="Klenk H.-P."/>
        </authorList>
    </citation>
    <scope>NUCLEOTIDE SEQUENCE</scope>
    <source>
        <strain evidence="8">DSM 22016</strain>
    </source>
</reference>
<dbReference type="PROSITE" id="PS50850">
    <property type="entry name" value="MFS"/>
    <property type="match status" value="1"/>
</dbReference>
<keyword evidence="3 6" id="KW-1133">Transmembrane helix</keyword>
<accession>A0A9X2K9U7</accession>
<evidence type="ECO:0000256" key="5">
    <source>
        <dbReference type="SAM" id="MobiDB-lite"/>
    </source>
</evidence>
<name>A0A9X2K9U7_9MICO</name>
<evidence type="ECO:0000259" key="7">
    <source>
        <dbReference type="PROSITE" id="PS50850"/>
    </source>
</evidence>
<feature type="compositionally biased region" description="Low complexity" evidence="5">
    <location>
        <begin position="1"/>
        <end position="20"/>
    </location>
</feature>
<dbReference type="RefSeq" id="WP_197738182.1">
    <property type="nucleotide sequence ID" value="NZ_BAAANU010000002.1"/>
</dbReference>
<evidence type="ECO:0000313" key="8">
    <source>
        <dbReference type="EMBL" id="MCP2369623.1"/>
    </source>
</evidence>
<dbReference type="InterPro" id="IPR011701">
    <property type="entry name" value="MFS"/>
</dbReference>
<feature type="transmembrane region" description="Helical" evidence="6">
    <location>
        <begin position="155"/>
        <end position="177"/>
    </location>
</feature>
<dbReference type="EMBL" id="JAMZDY010000001">
    <property type="protein sequence ID" value="MCP2369623.1"/>
    <property type="molecule type" value="Genomic_DNA"/>
</dbReference>
<dbReference type="PANTHER" id="PTHR23508">
    <property type="entry name" value="CARBOXYLIC ACID TRANSPORTER PROTEIN HOMOLOG"/>
    <property type="match status" value="1"/>
</dbReference>
<keyword evidence="4 6" id="KW-0472">Membrane</keyword>
<comment type="caution">
    <text evidence="8">The sequence shown here is derived from an EMBL/GenBank/DDBJ whole genome shotgun (WGS) entry which is preliminary data.</text>
</comment>
<dbReference type="Pfam" id="PF07690">
    <property type="entry name" value="MFS_1"/>
    <property type="match status" value="1"/>
</dbReference>
<dbReference type="GO" id="GO:0005886">
    <property type="term" value="C:plasma membrane"/>
    <property type="evidence" value="ECO:0007669"/>
    <property type="project" value="UniProtKB-SubCell"/>
</dbReference>